<dbReference type="NCBIfam" id="TIGR00254">
    <property type="entry name" value="GGDEF"/>
    <property type="match status" value="1"/>
</dbReference>
<evidence type="ECO:0000256" key="2">
    <source>
        <dbReference type="ARBA" id="ARBA00034247"/>
    </source>
</evidence>
<dbReference type="AlphaFoldDB" id="A0A318TEH5"/>
<feature type="transmembrane region" description="Helical" evidence="3">
    <location>
        <begin position="97"/>
        <end position="119"/>
    </location>
</feature>
<dbReference type="InterPro" id="IPR043128">
    <property type="entry name" value="Rev_trsase/Diguanyl_cyclase"/>
</dbReference>
<dbReference type="Gene3D" id="3.30.70.270">
    <property type="match status" value="1"/>
</dbReference>
<evidence type="ECO:0000313" key="5">
    <source>
        <dbReference type="EMBL" id="PYF03301.1"/>
    </source>
</evidence>
<feature type="domain" description="GGDEF" evidence="4">
    <location>
        <begin position="258"/>
        <end position="390"/>
    </location>
</feature>
<protein>
    <recommendedName>
        <fullName evidence="1">diguanylate cyclase</fullName>
        <ecNumber evidence="1">2.7.7.65</ecNumber>
    </recommendedName>
</protein>
<comment type="caution">
    <text evidence="5">The sequence shown here is derived from an EMBL/GenBank/DDBJ whole genome shotgun (WGS) entry which is preliminary data.</text>
</comment>
<organism evidence="5 6">
    <name type="scientific">Rhodopseudomonas faecalis</name>
    <dbReference type="NCBI Taxonomy" id="99655"/>
    <lineage>
        <taxon>Bacteria</taxon>
        <taxon>Pseudomonadati</taxon>
        <taxon>Pseudomonadota</taxon>
        <taxon>Alphaproteobacteria</taxon>
        <taxon>Hyphomicrobiales</taxon>
        <taxon>Nitrobacteraceae</taxon>
        <taxon>Rhodopseudomonas</taxon>
    </lineage>
</organism>
<dbReference type="InterPro" id="IPR000160">
    <property type="entry name" value="GGDEF_dom"/>
</dbReference>
<keyword evidence="3" id="KW-1133">Transmembrane helix</keyword>
<feature type="transmembrane region" description="Helical" evidence="3">
    <location>
        <begin position="68"/>
        <end position="90"/>
    </location>
</feature>
<dbReference type="SMART" id="SM00267">
    <property type="entry name" value="GGDEF"/>
    <property type="match status" value="1"/>
</dbReference>
<dbReference type="PANTHER" id="PTHR45138">
    <property type="entry name" value="REGULATORY COMPONENTS OF SENSORY TRANSDUCTION SYSTEM"/>
    <property type="match status" value="1"/>
</dbReference>
<evidence type="ECO:0000313" key="6">
    <source>
        <dbReference type="Proteomes" id="UP000248148"/>
    </source>
</evidence>
<feature type="transmembrane region" description="Helical" evidence="3">
    <location>
        <begin position="125"/>
        <end position="144"/>
    </location>
</feature>
<evidence type="ECO:0000256" key="1">
    <source>
        <dbReference type="ARBA" id="ARBA00012528"/>
    </source>
</evidence>
<evidence type="ECO:0000256" key="3">
    <source>
        <dbReference type="SAM" id="Phobius"/>
    </source>
</evidence>
<dbReference type="EC" id="2.7.7.65" evidence="1"/>
<dbReference type="FunFam" id="3.30.70.270:FF:000001">
    <property type="entry name" value="Diguanylate cyclase domain protein"/>
    <property type="match status" value="1"/>
</dbReference>
<comment type="catalytic activity">
    <reaction evidence="2">
        <text>2 GTP = 3',3'-c-di-GMP + 2 diphosphate</text>
        <dbReference type="Rhea" id="RHEA:24898"/>
        <dbReference type="ChEBI" id="CHEBI:33019"/>
        <dbReference type="ChEBI" id="CHEBI:37565"/>
        <dbReference type="ChEBI" id="CHEBI:58805"/>
        <dbReference type="EC" id="2.7.7.65"/>
    </reaction>
</comment>
<dbReference type="RefSeq" id="WP_110780490.1">
    <property type="nucleotide sequence ID" value="NZ_QJTI01000007.1"/>
</dbReference>
<evidence type="ECO:0000259" key="4">
    <source>
        <dbReference type="PROSITE" id="PS50887"/>
    </source>
</evidence>
<feature type="transmembrane region" description="Helical" evidence="3">
    <location>
        <begin position="174"/>
        <end position="193"/>
    </location>
</feature>
<dbReference type="InterPro" id="IPR036259">
    <property type="entry name" value="MFS_trans_sf"/>
</dbReference>
<dbReference type="PROSITE" id="PS50887">
    <property type="entry name" value="GGDEF"/>
    <property type="match status" value="1"/>
</dbReference>
<reference evidence="5 6" key="1">
    <citation type="submission" date="2018-06" db="EMBL/GenBank/DDBJ databases">
        <title>Genomic Encyclopedia of Archaeal and Bacterial Type Strains, Phase II (KMG-II): from individual species to whole genera.</title>
        <authorList>
            <person name="Goeker M."/>
        </authorList>
    </citation>
    <scope>NUCLEOTIDE SEQUENCE [LARGE SCALE GENOMIC DNA]</scope>
    <source>
        <strain evidence="5 6">JCM 11668</strain>
    </source>
</reference>
<sequence>MTTHPARSEAADTHAGLAATDPASDLGSDADPLLPRRLRIAQLLIGVGAVDVLAILVDWLLLGDHFGLALALRLAVVPPIVIAGLLLYRFGRNTRAAVVATALAIMGLVIVGTVIGQFASEPQSSRYVMATLFVLFGAALSASLPWRTTHWMTVSTALVVATIVVTGLNAPPHVGNLDLAVFSVVAAAGALLLRRRKDRQLAQIIDLRVRDSTHASELRRANRDLSLLSCTDPLTGAFNRRYLEGFLDRLTGSIAPYAGYGVLMIDIDRFKLLNDRCGHLYGDDCLRQIAATLQQGLRGSDDVLVRYGGEEFAVVLPEADLLETLVVGERLRAMVAEQRIAHPGLGPDCYVSVSIGAYSASLSEDLVEALRCADRALYEAKRGGRDRVAA</sequence>
<dbReference type="OrthoDB" id="9759607at2"/>
<dbReference type="Proteomes" id="UP000248148">
    <property type="component" value="Unassembled WGS sequence"/>
</dbReference>
<keyword evidence="3" id="KW-0812">Transmembrane</keyword>
<feature type="transmembrane region" description="Helical" evidence="3">
    <location>
        <begin position="43"/>
        <end position="62"/>
    </location>
</feature>
<name>A0A318TEH5_9BRAD</name>
<dbReference type="Pfam" id="PF00990">
    <property type="entry name" value="GGDEF"/>
    <property type="match status" value="1"/>
</dbReference>
<feature type="transmembrane region" description="Helical" evidence="3">
    <location>
        <begin position="151"/>
        <end position="168"/>
    </location>
</feature>
<accession>A0A318TEH5</accession>
<gene>
    <name evidence="5" type="ORF">BJ122_10724</name>
</gene>
<keyword evidence="6" id="KW-1185">Reference proteome</keyword>
<proteinExistence type="predicted"/>
<keyword evidence="3" id="KW-0472">Membrane</keyword>
<dbReference type="GO" id="GO:0052621">
    <property type="term" value="F:diguanylate cyclase activity"/>
    <property type="evidence" value="ECO:0007669"/>
    <property type="project" value="UniProtKB-EC"/>
</dbReference>
<dbReference type="SUPFAM" id="SSF103473">
    <property type="entry name" value="MFS general substrate transporter"/>
    <property type="match status" value="1"/>
</dbReference>
<dbReference type="InterPro" id="IPR050469">
    <property type="entry name" value="Diguanylate_Cyclase"/>
</dbReference>
<dbReference type="PANTHER" id="PTHR45138:SF9">
    <property type="entry name" value="DIGUANYLATE CYCLASE DGCM-RELATED"/>
    <property type="match status" value="1"/>
</dbReference>
<dbReference type="CDD" id="cd01949">
    <property type="entry name" value="GGDEF"/>
    <property type="match status" value="1"/>
</dbReference>
<dbReference type="SUPFAM" id="SSF55073">
    <property type="entry name" value="Nucleotide cyclase"/>
    <property type="match status" value="1"/>
</dbReference>
<dbReference type="EMBL" id="QJTI01000007">
    <property type="protein sequence ID" value="PYF03301.1"/>
    <property type="molecule type" value="Genomic_DNA"/>
</dbReference>
<dbReference type="InterPro" id="IPR029787">
    <property type="entry name" value="Nucleotide_cyclase"/>
</dbReference>